<name>A0A3L8DZ74_OOCBI</name>
<evidence type="ECO:0000256" key="1">
    <source>
        <dbReference type="SAM" id="MobiDB-lite"/>
    </source>
</evidence>
<dbReference type="OrthoDB" id="7700790at2759"/>
<dbReference type="EMBL" id="QOIP01000002">
    <property type="protein sequence ID" value="RLU25770.1"/>
    <property type="molecule type" value="Genomic_DNA"/>
</dbReference>
<reference evidence="2" key="1">
    <citation type="journal article" date="2018" name="Genome Res.">
        <title>The genomic architecture and molecular evolution of ant odorant receptors.</title>
        <authorList>
            <person name="McKenzie S.K."/>
            <person name="Kronauer D.J.C."/>
        </authorList>
    </citation>
    <scope>NUCLEOTIDE SEQUENCE [LARGE SCALE GENOMIC DNA]</scope>
    <source>
        <strain evidence="2">Clonal line C1</strain>
    </source>
</reference>
<comment type="caution">
    <text evidence="2">The sequence shown here is derived from an EMBL/GenBank/DDBJ whole genome shotgun (WGS) entry which is preliminary data.</text>
</comment>
<accession>A0A3L8DZ74</accession>
<feature type="region of interest" description="Disordered" evidence="1">
    <location>
        <begin position="273"/>
        <end position="300"/>
    </location>
</feature>
<protein>
    <submittedName>
        <fullName evidence="2">Uncharacterized protein</fullName>
    </submittedName>
</protein>
<evidence type="ECO:0000313" key="2">
    <source>
        <dbReference type="EMBL" id="RLU25770.1"/>
    </source>
</evidence>
<dbReference type="AlphaFoldDB" id="A0A3L8DZ74"/>
<proteinExistence type="predicted"/>
<reference evidence="2" key="2">
    <citation type="submission" date="2018-07" db="EMBL/GenBank/DDBJ databases">
        <authorList>
            <person name="Mckenzie S.K."/>
            <person name="Kronauer D.J.C."/>
        </authorList>
    </citation>
    <scope>NUCLEOTIDE SEQUENCE</scope>
    <source>
        <strain evidence="2">Clonal line C1</strain>
    </source>
</reference>
<sequence length="342" mass="40029">MYRLLGDLLGITDYKINKAAFWFLDTIALHVLRYKNRLDDHYRGVLISWLAGEMTLIRDKRLLREDFFKEMRMLFLYVAEKLSNGDQLSHWELLVDEYFKIMSKNSLDESIKRRVEYSVTNKLSEEELIAEDKHASQENAYLIERDLKIRNSENKKSITNLEEKPSNNFTNSLTTERLQTDTFINANTISESSKLIDSNIVLDVIIEATYSMYANELRYALIHAVFVMPIPIEIYHMRHTLRIPRRIKLADPERGPFDIQLYEKLKKSATEESKVDRSKRYKGKNNAKKGQIVNDMDTKLPPTPASSLDDEEILAYNRQFILPLIEAKEAAQKIFELYAEDT</sequence>
<organism evidence="2">
    <name type="scientific">Ooceraea biroi</name>
    <name type="common">Clonal raider ant</name>
    <name type="synonym">Cerapachys biroi</name>
    <dbReference type="NCBI Taxonomy" id="2015173"/>
    <lineage>
        <taxon>Eukaryota</taxon>
        <taxon>Metazoa</taxon>
        <taxon>Ecdysozoa</taxon>
        <taxon>Arthropoda</taxon>
        <taxon>Hexapoda</taxon>
        <taxon>Insecta</taxon>
        <taxon>Pterygota</taxon>
        <taxon>Neoptera</taxon>
        <taxon>Endopterygota</taxon>
        <taxon>Hymenoptera</taxon>
        <taxon>Apocrita</taxon>
        <taxon>Aculeata</taxon>
        <taxon>Formicoidea</taxon>
        <taxon>Formicidae</taxon>
        <taxon>Dorylinae</taxon>
        <taxon>Ooceraea</taxon>
    </lineage>
</organism>
<dbReference type="Proteomes" id="UP000279307">
    <property type="component" value="Chromosome 2"/>
</dbReference>
<gene>
    <name evidence="2" type="ORF">DMN91_001929</name>
</gene>